<dbReference type="RefSeq" id="WP_301199252.1">
    <property type="nucleotide sequence ID" value="NZ_JAPDPI010000017.1"/>
</dbReference>
<dbReference type="GO" id="GO:0005886">
    <property type="term" value="C:plasma membrane"/>
    <property type="evidence" value="ECO:0007669"/>
    <property type="project" value="UniProtKB-SubCell"/>
</dbReference>
<evidence type="ECO:0000256" key="2">
    <source>
        <dbReference type="ARBA" id="ARBA00009137"/>
    </source>
</evidence>
<evidence type="ECO:0000256" key="3">
    <source>
        <dbReference type="ARBA" id="ARBA00022448"/>
    </source>
</evidence>
<keyword evidence="10" id="KW-0406">Ion transport</keyword>
<gene>
    <name evidence="14" type="ORF">OM074_09615</name>
</gene>
<feature type="transmembrane region" description="Helical" evidence="13">
    <location>
        <begin position="324"/>
        <end position="346"/>
    </location>
</feature>
<evidence type="ECO:0000256" key="8">
    <source>
        <dbReference type="ARBA" id="ARBA00022958"/>
    </source>
</evidence>
<evidence type="ECO:0000256" key="1">
    <source>
        <dbReference type="ARBA" id="ARBA00004429"/>
    </source>
</evidence>
<keyword evidence="3" id="KW-0813">Transport</keyword>
<evidence type="ECO:0000256" key="5">
    <source>
        <dbReference type="ARBA" id="ARBA00022519"/>
    </source>
</evidence>
<keyword evidence="8 12" id="KW-0630">Potassium</keyword>
<comment type="subcellular location">
    <subcellularLocation>
        <location evidence="1">Cell inner membrane</location>
        <topology evidence="1">Multi-pass membrane protein</topology>
    </subcellularLocation>
</comment>
<evidence type="ECO:0000313" key="15">
    <source>
        <dbReference type="Proteomes" id="UP001207408"/>
    </source>
</evidence>
<evidence type="ECO:0000256" key="6">
    <source>
        <dbReference type="ARBA" id="ARBA00022538"/>
    </source>
</evidence>
<keyword evidence="7 13" id="KW-0812">Transmembrane</keyword>
<protein>
    <submittedName>
        <fullName evidence="14">TrkH family potassium uptake protein</fullName>
    </submittedName>
</protein>
<evidence type="ECO:0000256" key="12">
    <source>
        <dbReference type="PIRSR" id="PIRSR006247-1"/>
    </source>
</evidence>
<feature type="transmembrane region" description="Helical" evidence="13">
    <location>
        <begin position="272"/>
        <end position="292"/>
    </location>
</feature>
<dbReference type="GO" id="GO:0046872">
    <property type="term" value="F:metal ion binding"/>
    <property type="evidence" value="ECO:0007669"/>
    <property type="project" value="UniProtKB-KW"/>
</dbReference>
<keyword evidence="9 13" id="KW-1133">Transmembrane helix</keyword>
<dbReference type="Proteomes" id="UP001207408">
    <property type="component" value="Unassembled WGS sequence"/>
</dbReference>
<accession>A0AAE3MDI9</accession>
<evidence type="ECO:0000256" key="9">
    <source>
        <dbReference type="ARBA" id="ARBA00022989"/>
    </source>
</evidence>
<keyword evidence="15" id="KW-1185">Reference proteome</keyword>
<organism evidence="14 15">
    <name type="scientific">Plebeiibacterium marinum</name>
    <dbReference type="NCBI Taxonomy" id="2992111"/>
    <lineage>
        <taxon>Bacteria</taxon>
        <taxon>Pseudomonadati</taxon>
        <taxon>Bacteroidota</taxon>
        <taxon>Bacteroidia</taxon>
        <taxon>Marinilabiliales</taxon>
        <taxon>Marinilabiliaceae</taxon>
        <taxon>Plebeiibacterium</taxon>
    </lineage>
</organism>
<feature type="binding site" evidence="12">
    <location>
        <position position="112"/>
    </location>
    <ligand>
        <name>K(+)</name>
        <dbReference type="ChEBI" id="CHEBI:29103"/>
    </ligand>
</feature>
<feature type="binding site" evidence="12">
    <location>
        <position position="220"/>
    </location>
    <ligand>
        <name>K(+)</name>
        <dbReference type="ChEBI" id="CHEBI:29103"/>
    </ligand>
</feature>
<dbReference type="PANTHER" id="PTHR32024:SF2">
    <property type="entry name" value="TRK SYSTEM POTASSIUM UPTAKE PROTEIN TRKG-RELATED"/>
    <property type="match status" value="1"/>
</dbReference>
<keyword evidence="4" id="KW-1003">Cell membrane</keyword>
<evidence type="ECO:0000256" key="11">
    <source>
        <dbReference type="ARBA" id="ARBA00023136"/>
    </source>
</evidence>
<dbReference type="PIRSF" id="PIRSF006247">
    <property type="entry name" value="TrkH"/>
    <property type="match status" value="1"/>
</dbReference>
<evidence type="ECO:0000256" key="4">
    <source>
        <dbReference type="ARBA" id="ARBA00022475"/>
    </source>
</evidence>
<feature type="transmembrane region" description="Helical" evidence="13">
    <location>
        <begin position="133"/>
        <end position="163"/>
    </location>
</feature>
<dbReference type="InterPro" id="IPR003445">
    <property type="entry name" value="Cat_transpt"/>
</dbReference>
<evidence type="ECO:0000256" key="13">
    <source>
        <dbReference type="SAM" id="Phobius"/>
    </source>
</evidence>
<feature type="transmembrane region" description="Helical" evidence="13">
    <location>
        <begin position="39"/>
        <end position="58"/>
    </location>
</feature>
<feature type="binding site" evidence="12">
    <location>
        <position position="433"/>
    </location>
    <ligand>
        <name>K(+)</name>
        <dbReference type="ChEBI" id="CHEBI:29103"/>
    </ligand>
</feature>
<proteinExistence type="inferred from homology"/>
<feature type="transmembrane region" description="Helical" evidence="13">
    <location>
        <begin position="456"/>
        <end position="481"/>
    </location>
</feature>
<dbReference type="PANTHER" id="PTHR32024">
    <property type="entry name" value="TRK SYSTEM POTASSIUM UPTAKE PROTEIN TRKG-RELATED"/>
    <property type="match status" value="1"/>
</dbReference>
<dbReference type="AlphaFoldDB" id="A0AAE3MDI9"/>
<keyword evidence="12" id="KW-0479">Metal-binding</keyword>
<feature type="transmembrane region" description="Helical" evidence="13">
    <location>
        <begin position="184"/>
        <end position="207"/>
    </location>
</feature>
<feature type="binding site" evidence="12">
    <location>
        <position position="316"/>
    </location>
    <ligand>
        <name>K(+)</name>
        <dbReference type="ChEBI" id="CHEBI:29103"/>
    </ligand>
</feature>
<feature type="transmembrane region" description="Helical" evidence="13">
    <location>
        <begin position="236"/>
        <end position="260"/>
    </location>
</feature>
<dbReference type="Pfam" id="PF02386">
    <property type="entry name" value="TrkH"/>
    <property type="match status" value="1"/>
</dbReference>
<feature type="transmembrane region" description="Helical" evidence="13">
    <location>
        <begin position="70"/>
        <end position="91"/>
    </location>
</feature>
<keyword evidence="5" id="KW-0997">Cell inner membrane</keyword>
<name>A0AAE3MDI9_9BACT</name>
<comment type="caution">
    <text evidence="14">The sequence shown here is derived from an EMBL/GenBank/DDBJ whole genome shotgun (WGS) entry which is preliminary data.</text>
</comment>
<sequence>MLNVRVVLLVMGLLLVVEGVFMLLSALVAAGYGEYDMPYFLQSALICIATGGVLWLANHKAPKSIGKREGYVIVTMVWLVFSFFGLLPFYLSKAIPSFTDAFFETMSGFTTTGSSILNDIEALPHGILFWRSIIQWLGGMGIIVLSLAILPVLGVGGMQLFMAEVPGPVPDKLHPRIADTAKRLWGIYVVYTAVETILLWGGGMTLFDAVCHSFTTMATGGYSTKQASVAFYDSAFIQYVIIVFMFVAGANFTLSYSAFMGRFKRIYKDEEFKYYLGFVLLVSALVAVVLYVSGDVDTVERAIRDSLFQVVSLITTTGYATADYLVWFPTLSIVMFMLMFVGGSAGSTGGGIKVMRIVILLKNAYFELKRLIHPNAVIPVRFNSKAVSSQVVTNVLAFIVIYMLIVGVSMIIMSVMGYNLDTSIGAVATCIGNIGPGLGEVGPAVNFAHVPDFGKWFLSFLMLIGRLEIFTVVLLFSPYFWKN</sequence>
<evidence type="ECO:0000313" key="14">
    <source>
        <dbReference type="EMBL" id="MCW3805886.1"/>
    </source>
</evidence>
<dbReference type="EMBL" id="JAPDPI010000017">
    <property type="protein sequence ID" value="MCW3805886.1"/>
    <property type="molecule type" value="Genomic_DNA"/>
</dbReference>
<dbReference type="GO" id="GO:0015379">
    <property type="term" value="F:potassium:chloride symporter activity"/>
    <property type="evidence" value="ECO:0007669"/>
    <property type="project" value="InterPro"/>
</dbReference>
<reference evidence="14" key="1">
    <citation type="submission" date="2022-10" db="EMBL/GenBank/DDBJ databases">
        <authorList>
            <person name="Yu W.X."/>
        </authorList>
    </citation>
    <scope>NUCLEOTIDE SEQUENCE</scope>
    <source>
        <strain evidence="14">D04</strain>
    </source>
</reference>
<dbReference type="InterPro" id="IPR004772">
    <property type="entry name" value="TrkH"/>
</dbReference>
<feature type="transmembrane region" description="Helical" evidence="13">
    <location>
        <begin position="391"/>
        <end position="413"/>
    </location>
</feature>
<comment type="similarity">
    <text evidence="2">Belongs to the TrkH potassium transport family.</text>
</comment>
<keyword evidence="6" id="KW-0633">Potassium transport</keyword>
<feature type="binding site" evidence="12">
    <location>
        <position position="111"/>
    </location>
    <ligand>
        <name>K(+)</name>
        <dbReference type="ChEBI" id="CHEBI:29103"/>
    </ligand>
</feature>
<keyword evidence="11 13" id="KW-0472">Membrane</keyword>
<evidence type="ECO:0000256" key="7">
    <source>
        <dbReference type="ARBA" id="ARBA00022692"/>
    </source>
</evidence>
<evidence type="ECO:0000256" key="10">
    <source>
        <dbReference type="ARBA" id="ARBA00023065"/>
    </source>
</evidence>
<feature type="binding site" evidence="12">
    <location>
        <position position="317"/>
    </location>
    <ligand>
        <name>K(+)</name>
        <dbReference type="ChEBI" id="CHEBI:29103"/>
    </ligand>
</feature>